<accession>A0ABW0T746</accession>
<protein>
    <submittedName>
        <fullName evidence="1">Uncharacterized protein</fullName>
    </submittedName>
</protein>
<proteinExistence type="predicted"/>
<dbReference type="EMBL" id="JBHSNB010000001">
    <property type="protein sequence ID" value="MFC5584414.1"/>
    <property type="molecule type" value="Genomic_DNA"/>
</dbReference>
<dbReference type="Proteomes" id="UP001596107">
    <property type="component" value="Unassembled WGS sequence"/>
</dbReference>
<evidence type="ECO:0000313" key="2">
    <source>
        <dbReference type="Proteomes" id="UP001596107"/>
    </source>
</evidence>
<comment type="caution">
    <text evidence="1">The sequence shown here is derived from an EMBL/GenBank/DDBJ whole genome shotgun (WGS) entry which is preliminary data.</text>
</comment>
<reference evidence="2" key="1">
    <citation type="journal article" date="2019" name="Int. J. Syst. Evol. Microbiol.">
        <title>The Global Catalogue of Microorganisms (GCM) 10K type strain sequencing project: providing services to taxonomists for standard genome sequencing and annotation.</title>
        <authorList>
            <consortium name="The Broad Institute Genomics Platform"/>
            <consortium name="The Broad Institute Genome Sequencing Center for Infectious Disease"/>
            <person name="Wu L."/>
            <person name="Ma J."/>
        </authorList>
    </citation>
    <scope>NUCLEOTIDE SEQUENCE [LARGE SCALE GENOMIC DNA]</scope>
    <source>
        <strain evidence="2">JCM 3366</strain>
    </source>
</reference>
<evidence type="ECO:0000313" key="1">
    <source>
        <dbReference type="EMBL" id="MFC5584414.1"/>
    </source>
</evidence>
<gene>
    <name evidence="1" type="ORF">ACFPOD_04770</name>
</gene>
<dbReference type="RefSeq" id="WP_223019791.1">
    <property type="nucleotide sequence ID" value="NZ_CP078143.1"/>
</dbReference>
<keyword evidence="2" id="KW-1185">Reference proteome</keyword>
<name>A0ABW0T746_9HYPH</name>
<organism evidence="1 2">
    <name type="scientific">Nitratireductor kimnyeongensis</name>
    <dbReference type="NCBI Taxonomy" id="430679"/>
    <lineage>
        <taxon>Bacteria</taxon>
        <taxon>Pseudomonadati</taxon>
        <taxon>Pseudomonadota</taxon>
        <taxon>Alphaproteobacteria</taxon>
        <taxon>Hyphomicrobiales</taxon>
        <taxon>Phyllobacteriaceae</taxon>
        <taxon>Nitratireductor</taxon>
    </lineage>
</organism>
<sequence>MTMFPDTTRRLLEAGHNPQPLERAAMENFMAVGRHEKGHLERGAIYAPDIVTEGFWRVFREAARVLRGGDRKMEAA</sequence>